<evidence type="ECO:0000313" key="1">
    <source>
        <dbReference type="EMBL" id="MCD9559644.1"/>
    </source>
</evidence>
<sequence length="108" mass="12251">MQDREESRKLNLTAENATPLEIHFPVADNDPDFNFPSYEFIITSLNLGTYGPQHHISEVPAKSAESLPKSTETFRIDLVCHLWDANESTSCRLRHSEDEEKDGAHLPT</sequence>
<keyword evidence="2" id="KW-1185">Reference proteome</keyword>
<reference evidence="1 2" key="1">
    <citation type="journal article" date="2021" name="BMC Genomics">
        <title>Datura genome reveals duplications of psychoactive alkaloid biosynthetic genes and high mutation rate following tissue culture.</title>
        <authorList>
            <person name="Rajewski A."/>
            <person name="Carter-House D."/>
            <person name="Stajich J."/>
            <person name="Litt A."/>
        </authorList>
    </citation>
    <scope>NUCLEOTIDE SEQUENCE [LARGE SCALE GENOMIC DNA]</scope>
    <source>
        <strain evidence="1">AR-01</strain>
    </source>
</reference>
<dbReference type="Proteomes" id="UP000823775">
    <property type="component" value="Unassembled WGS sequence"/>
</dbReference>
<name>A0ABS8UL85_DATST</name>
<dbReference type="EMBL" id="JACEIK010002182">
    <property type="protein sequence ID" value="MCD9559644.1"/>
    <property type="molecule type" value="Genomic_DNA"/>
</dbReference>
<organism evidence="1 2">
    <name type="scientific">Datura stramonium</name>
    <name type="common">Jimsonweed</name>
    <name type="synonym">Common thornapple</name>
    <dbReference type="NCBI Taxonomy" id="4076"/>
    <lineage>
        <taxon>Eukaryota</taxon>
        <taxon>Viridiplantae</taxon>
        <taxon>Streptophyta</taxon>
        <taxon>Embryophyta</taxon>
        <taxon>Tracheophyta</taxon>
        <taxon>Spermatophyta</taxon>
        <taxon>Magnoliopsida</taxon>
        <taxon>eudicotyledons</taxon>
        <taxon>Gunneridae</taxon>
        <taxon>Pentapetalae</taxon>
        <taxon>asterids</taxon>
        <taxon>lamiids</taxon>
        <taxon>Solanales</taxon>
        <taxon>Solanaceae</taxon>
        <taxon>Solanoideae</taxon>
        <taxon>Datureae</taxon>
        <taxon>Datura</taxon>
    </lineage>
</organism>
<proteinExistence type="predicted"/>
<evidence type="ECO:0000313" key="2">
    <source>
        <dbReference type="Proteomes" id="UP000823775"/>
    </source>
</evidence>
<comment type="caution">
    <text evidence="1">The sequence shown here is derived from an EMBL/GenBank/DDBJ whole genome shotgun (WGS) entry which is preliminary data.</text>
</comment>
<protein>
    <submittedName>
        <fullName evidence="1">Uncharacterized protein</fullName>
    </submittedName>
</protein>
<accession>A0ABS8UL85</accession>
<gene>
    <name evidence="1" type="ORF">HAX54_017777</name>
</gene>